<reference evidence="3 4" key="1">
    <citation type="submission" date="2019-02" db="EMBL/GenBank/DDBJ databases">
        <title>Deep-cultivation of Planctomycetes and their phenomic and genomic characterization uncovers novel biology.</title>
        <authorList>
            <person name="Wiegand S."/>
            <person name="Jogler M."/>
            <person name="Boedeker C."/>
            <person name="Pinto D."/>
            <person name="Vollmers J."/>
            <person name="Rivas-Marin E."/>
            <person name="Kohn T."/>
            <person name="Peeters S.H."/>
            <person name="Heuer A."/>
            <person name="Rast P."/>
            <person name="Oberbeckmann S."/>
            <person name="Bunk B."/>
            <person name="Jeske O."/>
            <person name="Meyerdierks A."/>
            <person name="Storesund J.E."/>
            <person name="Kallscheuer N."/>
            <person name="Luecker S."/>
            <person name="Lage O.M."/>
            <person name="Pohl T."/>
            <person name="Merkel B.J."/>
            <person name="Hornburger P."/>
            <person name="Mueller R.-W."/>
            <person name="Bruemmer F."/>
            <person name="Labrenz M."/>
            <person name="Spormann A.M."/>
            <person name="Op Den Camp H."/>
            <person name="Overmann J."/>
            <person name="Amann R."/>
            <person name="Jetten M.S.M."/>
            <person name="Mascher T."/>
            <person name="Medema M.H."/>
            <person name="Devos D.P."/>
            <person name="Kaster A.-K."/>
            <person name="Ovreas L."/>
            <person name="Rohde M."/>
            <person name="Galperin M.Y."/>
            <person name="Jogler C."/>
        </authorList>
    </citation>
    <scope>NUCLEOTIDE SEQUENCE [LARGE SCALE GENOMIC DNA]</scope>
    <source>
        <strain evidence="3 4">CA13</strain>
    </source>
</reference>
<dbReference type="RefSeq" id="WP_146398296.1">
    <property type="nucleotide sequence ID" value="NZ_SJPJ01000001.1"/>
</dbReference>
<dbReference type="PRINTS" id="PR00069">
    <property type="entry name" value="ALDKETRDTASE"/>
</dbReference>
<keyword evidence="1 3" id="KW-0560">Oxidoreductase</keyword>
<evidence type="ECO:0000259" key="2">
    <source>
        <dbReference type="Pfam" id="PF00248"/>
    </source>
</evidence>
<evidence type="ECO:0000256" key="1">
    <source>
        <dbReference type="ARBA" id="ARBA00023002"/>
    </source>
</evidence>
<dbReference type="EMBL" id="SJPJ01000001">
    <property type="protein sequence ID" value="TWT82039.1"/>
    <property type="molecule type" value="Genomic_DNA"/>
</dbReference>
<accession>A0A5C5Z3S2</accession>
<comment type="caution">
    <text evidence="3">The sequence shown here is derived from an EMBL/GenBank/DDBJ whole genome shotgun (WGS) entry which is preliminary data.</text>
</comment>
<dbReference type="GO" id="GO:0016491">
    <property type="term" value="F:oxidoreductase activity"/>
    <property type="evidence" value="ECO:0007669"/>
    <property type="project" value="UniProtKB-KW"/>
</dbReference>
<evidence type="ECO:0000313" key="4">
    <source>
        <dbReference type="Proteomes" id="UP000315010"/>
    </source>
</evidence>
<dbReference type="AlphaFoldDB" id="A0A5C5Z3S2"/>
<dbReference type="PANTHER" id="PTHR43364:SF4">
    <property type="entry name" value="NAD(P)-LINKED OXIDOREDUCTASE SUPERFAMILY PROTEIN"/>
    <property type="match status" value="1"/>
</dbReference>
<evidence type="ECO:0000313" key="3">
    <source>
        <dbReference type="EMBL" id="TWT82039.1"/>
    </source>
</evidence>
<sequence length="303" mass="33350">MNQNKPIALGLWPIAGVTTIGVTRDDALATIQAAIDNGITTFDTAFSYGYDGESDRILGEFLRKHRERFYVIGKVGQRWTASHERAIDGSEKQLTADAEESLKRLGIDQFDLLMLHMVDPNIDIETSAATIATLQRRGLCRDTGVCNITADQRRAFANSAACNAIQTPLNLLQREALNELVPECIVDDCNVYVYWTLMKGLLAGKITRDHQFAEGDSRPKYPIFQGEARRRTHDILDALQPIADASGMTIAQLSISWAVSQPGITAALVGARRPDQILETCNAGRRSKEIVDQIDAVVQQHGG</sequence>
<gene>
    <name evidence="3" type="primary">yhdN_2</name>
    <name evidence="3" type="ORF">CA13_34940</name>
</gene>
<dbReference type="EC" id="1.1.1.-" evidence="3"/>
<dbReference type="InterPro" id="IPR023210">
    <property type="entry name" value="NADP_OxRdtase_dom"/>
</dbReference>
<dbReference type="Proteomes" id="UP000315010">
    <property type="component" value="Unassembled WGS sequence"/>
</dbReference>
<organism evidence="3 4">
    <name type="scientific">Novipirellula herctigrandis</name>
    <dbReference type="NCBI Taxonomy" id="2527986"/>
    <lineage>
        <taxon>Bacteria</taxon>
        <taxon>Pseudomonadati</taxon>
        <taxon>Planctomycetota</taxon>
        <taxon>Planctomycetia</taxon>
        <taxon>Pirellulales</taxon>
        <taxon>Pirellulaceae</taxon>
        <taxon>Novipirellula</taxon>
    </lineage>
</organism>
<keyword evidence="4" id="KW-1185">Reference proteome</keyword>
<proteinExistence type="predicted"/>
<feature type="domain" description="NADP-dependent oxidoreductase" evidence="2">
    <location>
        <begin position="6"/>
        <end position="297"/>
    </location>
</feature>
<dbReference type="InterPro" id="IPR050523">
    <property type="entry name" value="AKR_Detox_Biosynth"/>
</dbReference>
<dbReference type="InterPro" id="IPR020471">
    <property type="entry name" value="AKR"/>
</dbReference>
<name>A0A5C5Z3S2_9BACT</name>
<dbReference type="PANTHER" id="PTHR43364">
    <property type="entry name" value="NADH-SPECIFIC METHYLGLYOXAL REDUCTASE-RELATED"/>
    <property type="match status" value="1"/>
</dbReference>
<dbReference type="InterPro" id="IPR036812">
    <property type="entry name" value="NAD(P)_OxRdtase_dom_sf"/>
</dbReference>
<protein>
    <submittedName>
        <fullName evidence="3">General stress protein 69</fullName>
        <ecNumber evidence="3">1.1.1.-</ecNumber>
    </submittedName>
</protein>
<dbReference type="GO" id="GO:0005829">
    <property type="term" value="C:cytosol"/>
    <property type="evidence" value="ECO:0007669"/>
    <property type="project" value="TreeGrafter"/>
</dbReference>
<dbReference type="Pfam" id="PF00248">
    <property type="entry name" value="Aldo_ket_red"/>
    <property type="match status" value="1"/>
</dbReference>
<dbReference type="OrthoDB" id="9804790at2"/>
<dbReference type="SUPFAM" id="SSF51430">
    <property type="entry name" value="NAD(P)-linked oxidoreductase"/>
    <property type="match status" value="1"/>
</dbReference>
<dbReference type="Gene3D" id="3.20.20.100">
    <property type="entry name" value="NADP-dependent oxidoreductase domain"/>
    <property type="match status" value="1"/>
</dbReference>